<dbReference type="InterPro" id="IPR057527">
    <property type="entry name" value="HVO_A0261-like_N"/>
</dbReference>
<dbReference type="KEGG" id="mzh:Mzhil_0359"/>
<dbReference type="OrthoDB" id="11410at2157"/>
<dbReference type="InterPro" id="IPR011991">
    <property type="entry name" value="ArsR-like_HTH"/>
</dbReference>
<dbReference type="InterPro" id="IPR016490">
    <property type="entry name" value="Tscrpt_reg_HTH_AF0396-typ3"/>
</dbReference>
<name>F7XPA8_METZD</name>
<feature type="domain" description="Methanogenesis regulatory protein FilR1 middle" evidence="1">
    <location>
        <begin position="126"/>
        <end position="255"/>
    </location>
</feature>
<evidence type="ECO:0000313" key="4">
    <source>
        <dbReference type="Proteomes" id="UP000006622"/>
    </source>
</evidence>
<evidence type="ECO:0000259" key="1">
    <source>
        <dbReference type="Pfam" id="PF08350"/>
    </source>
</evidence>
<dbReference type="EMBL" id="CP002101">
    <property type="protein sequence ID" value="AEH60235.1"/>
    <property type="molecule type" value="Genomic_DNA"/>
</dbReference>
<dbReference type="Pfam" id="PF08350">
    <property type="entry name" value="FilR1_middle"/>
    <property type="match status" value="1"/>
</dbReference>
<dbReference type="SUPFAM" id="SSF46785">
    <property type="entry name" value="Winged helix' DNA-binding domain"/>
    <property type="match status" value="1"/>
</dbReference>
<organism evidence="3 4">
    <name type="scientific">Methanosalsum zhilinae (strain DSM 4017 / NBRC 107636 / OCM 62 / WeN5)</name>
    <name type="common">Methanohalophilus zhilinae</name>
    <dbReference type="NCBI Taxonomy" id="679901"/>
    <lineage>
        <taxon>Archaea</taxon>
        <taxon>Methanobacteriati</taxon>
        <taxon>Methanobacteriota</taxon>
        <taxon>Stenosarchaea group</taxon>
        <taxon>Methanomicrobia</taxon>
        <taxon>Methanosarcinales</taxon>
        <taxon>Methanosarcinaceae</taxon>
        <taxon>Methanosalsum</taxon>
    </lineage>
</organism>
<evidence type="ECO:0000259" key="2">
    <source>
        <dbReference type="Pfam" id="PF25213"/>
    </source>
</evidence>
<dbReference type="InterPro" id="IPR013561">
    <property type="entry name" value="FilR1_middle_dom"/>
</dbReference>
<reference evidence="3 4" key="1">
    <citation type="submission" date="2010-07" db="EMBL/GenBank/DDBJ databases">
        <title>The complete genome of Methanosalsum zhilinae DSM 4017.</title>
        <authorList>
            <consortium name="US DOE Joint Genome Institute (JGI-PGF)"/>
            <person name="Lucas S."/>
            <person name="Copeland A."/>
            <person name="Lapidus A."/>
            <person name="Glavina del Rio T."/>
            <person name="Dalin E."/>
            <person name="Tice H."/>
            <person name="Bruce D."/>
            <person name="Goodwin L."/>
            <person name="Pitluck S."/>
            <person name="Kyrpides N."/>
            <person name="Mavromatis K."/>
            <person name="Ovchinnikova G."/>
            <person name="Daligault H."/>
            <person name="Detter J.C."/>
            <person name="Han C."/>
            <person name="Tapia R."/>
            <person name="Larimer F."/>
            <person name="Land M."/>
            <person name="Hauser L."/>
            <person name="Markowitz V."/>
            <person name="Cheng J.-F."/>
            <person name="Hugenholtz P."/>
            <person name="Woyke T."/>
            <person name="Wu D."/>
            <person name="Spring S."/>
            <person name="Schueler E."/>
            <person name="Brambilla E."/>
            <person name="Klenk H.-P."/>
            <person name="Eisen J.A."/>
        </authorList>
    </citation>
    <scope>NUCLEOTIDE SEQUENCE [LARGE SCALE GENOMIC DNA]</scope>
    <source>
        <strain evidence="4">DSM 4017 / NBRC 107636 / OCM 62 / WeN5</strain>
    </source>
</reference>
<protein>
    <submittedName>
        <fullName evidence="3">Transcriptional regulator, ArsR family</fullName>
    </submittedName>
</protein>
<dbReference type="HOGENOM" id="CLU_062767_1_1_2"/>
<dbReference type="CDD" id="cd00090">
    <property type="entry name" value="HTH_ARSR"/>
    <property type="match status" value="1"/>
</dbReference>
<dbReference type="RefSeq" id="WP_013897674.1">
    <property type="nucleotide sequence ID" value="NC_015676.1"/>
</dbReference>
<evidence type="ECO:0000313" key="3">
    <source>
        <dbReference type="EMBL" id="AEH60235.1"/>
    </source>
</evidence>
<dbReference type="GeneID" id="10821964"/>
<dbReference type="Pfam" id="PF25213">
    <property type="entry name" value="HVO_A0261_N"/>
    <property type="match status" value="1"/>
</dbReference>
<dbReference type="Proteomes" id="UP000006622">
    <property type="component" value="Chromosome"/>
</dbReference>
<dbReference type="PIRSF" id="PIRSF006692">
    <property type="entry name" value="TF_HTH_AF0396_prd"/>
    <property type="match status" value="1"/>
</dbReference>
<dbReference type="AlphaFoldDB" id="F7XPA8"/>
<feature type="domain" description="HVO-A0261-like N-terminal" evidence="2">
    <location>
        <begin position="8"/>
        <end position="84"/>
    </location>
</feature>
<gene>
    <name evidence="3" type="ordered locus">Mzhil_0359</name>
</gene>
<dbReference type="Gene3D" id="1.10.10.10">
    <property type="entry name" value="Winged helix-like DNA-binding domain superfamily/Winged helix DNA-binding domain"/>
    <property type="match status" value="1"/>
</dbReference>
<keyword evidence="4" id="KW-1185">Reference proteome</keyword>
<accession>F7XPA8</accession>
<proteinExistence type="predicted"/>
<sequence>MKTELIGTVFLSEKRKSILLMLMDGPTTIDEIKERLTGTSSAIMTQIKILLEQGLIEHNDHEYNLTYIGKIVVKKMQPLIETLNVLEENKGFWQNRDLSPIPFELLDRIGELGDVMIYEPDLNHLFEPPKELLESLQRASNVYTIYSYFCPSCPMNYSQLAKKGTNYNLILTRPVYDRLKNEYKDEYNTMMQAPNSNLYIFDDTSVKLGALSVTDDLMLIAFFNKDGVFDHKKVISFEKSALQWGKDLFEYYRERSEKVTNP</sequence>
<dbReference type="InterPro" id="IPR036390">
    <property type="entry name" value="WH_DNA-bd_sf"/>
</dbReference>
<dbReference type="InterPro" id="IPR036388">
    <property type="entry name" value="WH-like_DNA-bd_sf"/>
</dbReference>